<organism evidence="1 2">
    <name type="scientific">Planosporangium flavigriseum</name>
    <dbReference type="NCBI Taxonomy" id="373681"/>
    <lineage>
        <taxon>Bacteria</taxon>
        <taxon>Bacillati</taxon>
        <taxon>Actinomycetota</taxon>
        <taxon>Actinomycetes</taxon>
        <taxon>Micromonosporales</taxon>
        <taxon>Micromonosporaceae</taxon>
        <taxon>Planosporangium</taxon>
    </lineage>
</organism>
<dbReference type="InterPro" id="IPR000150">
    <property type="entry name" value="Cof"/>
</dbReference>
<evidence type="ECO:0000313" key="2">
    <source>
        <dbReference type="Proteomes" id="UP000653674"/>
    </source>
</evidence>
<dbReference type="PANTHER" id="PTHR10000">
    <property type="entry name" value="PHOSPHOSERINE PHOSPHATASE"/>
    <property type="match status" value="1"/>
</dbReference>
<dbReference type="SFLD" id="SFLDG01140">
    <property type="entry name" value="C2.B:_Phosphomannomutase_and_P"/>
    <property type="match status" value="1"/>
</dbReference>
<dbReference type="RefSeq" id="WP_168075188.1">
    <property type="nucleotide sequence ID" value="NZ_BAAAQJ010000008.1"/>
</dbReference>
<dbReference type="Gene3D" id="3.40.50.1000">
    <property type="entry name" value="HAD superfamily/HAD-like"/>
    <property type="match status" value="1"/>
</dbReference>
<evidence type="ECO:0000313" key="1">
    <source>
        <dbReference type="EMBL" id="GIG71912.1"/>
    </source>
</evidence>
<dbReference type="GO" id="GO:0005829">
    <property type="term" value="C:cytosol"/>
    <property type="evidence" value="ECO:0007669"/>
    <property type="project" value="TreeGrafter"/>
</dbReference>
<comment type="caution">
    <text evidence="1">The sequence shown here is derived from an EMBL/GenBank/DDBJ whole genome shotgun (WGS) entry which is preliminary data.</text>
</comment>
<proteinExistence type="predicted"/>
<dbReference type="InterPro" id="IPR023214">
    <property type="entry name" value="HAD_sf"/>
</dbReference>
<accession>A0A8J3PJK1</accession>
<sequence>MRLVATDLDGTLVRNDFTIGVRSVAALERVHGLGGAVVLVTGRPIRWLYPVYEHLPIQPLAVVANGAAVYDPVDDKVLHSRPLEPAAIAEACARLRSAVPGVRFAVETDGGRVMLHEPAYEVGGWEIRGDGVHEVHIQELAAQPAAKLLVNAGAQPPDAFTALVADLLEGVAEATHSSSSGIVEVSAAGVTKAAGLAWVAERLGVAPHEVVAFGDMPNDLPMFAWSGRGVAVANAHPAVLAAADDVTAANDADGVAAYLERLLDA</sequence>
<dbReference type="Pfam" id="PF08282">
    <property type="entry name" value="Hydrolase_3"/>
    <property type="match status" value="1"/>
</dbReference>
<dbReference type="PANTHER" id="PTHR10000:SF8">
    <property type="entry name" value="HAD SUPERFAMILY HYDROLASE-LIKE, TYPE 3"/>
    <property type="match status" value="1"/>
</dbReference>
<dbReference type="GO" id="GO:0000287">
    <property type="term" value="F:magnesium ion binding"/>
    <property type="evidence" value="ECO:0007669"/>
    <property type="project" value="TreeGrafter"/>
</dbReference>
<dbReference type="SFLD" id="SFLDS00003">
    <property type="entry name" value="Haloacid_Dehalogenase"/>
    <property type="match status" value="1"/>
</dbReference>
<dbReference type="Proteomes" id="UP000653674">
    <property type="component" value="Unassembled WGS sequence"/>
</dbReference>
<dbReference type="InterPro" id="IPR036412">
    <property type="entry name" value="HAD-like_sf"/>
</dbReference>
<keyword evidence="2" id="KW-1185">Reference proteome</keyword>
<dbReference type="EMBL" id="BONU01000002">
    <property type="protein sequence ID" value="GIG71912.1"/>
    <property type="molecule type" value="Genomic_DNA"/>
</dbReference>
<protein>
    <submittedName>
        <fullName evidence="1">Haloacid dehalogenase</fullName>
    </submittedName>
</protein>
<gene>
    <name evidence="1" type="ORF">Pfl04_03160</name>
</gene>
<reference evidence="1" key="1">
    <citation type="submission" date="2021-01" db="EMBL/GenBank/DDBJ databases">
        <title>Whole genome shotgun sequence of Planosporangium flavigriseum NBRC 105377.</title>
        <authorList>
            <person name="Komaki H."/>
            <person name="Tamura T."/>
        </authorList>
    </citation>
    <scope>NUCLEOTIDE SEQUENCE</scope>
    <source>
        <strain evidence="1">NBRC 105377</strain>
    </source>
</reference>
<dbReference type="Gene3D" id="3.30.1240.10">
    <property type="match status" value="1"/>
</dbReference>
<dbReference type="GO" id="GO:0016791">
    <property type="term" value="F:phosphatase activity"/>
    <property type="evidence" value="ECO:0007669"/>
    <property type="project" value="TreeGrafter"/>
</dbReference>
<dbReference type="AlphaFoldDB" id="A0A8J3PJK1"/>
<dbReference type="SUPFAM" id="SSF56784">
    <property type="entry name" value="HAD-like"/>
    <property type="match status" value="1"/>
</dbReference>
<dbReference type="NCBIfam" id="TIGR00099">
    <property type="entry name" value="Cof-subfamily"/>
    <property type="match status" value="1"/>
</dbReference>
<name>A0A8J3PJK1_9ACTN</name>